<proteinExistence type="predicted"/>
<dbReference type="OrthoDB" id="10589069at2759"/>
<sequence length="265" mass="28164">MSTETSPWPVAVAALECRWERIEGPGPISANGTRFTSASGESGWSVYSAVLPTSGKHYFAIHFPRSRCCCTAFGFVPATCARVRHSHLISSLEYPYLVSLMGAGKGPTRALFSMTSGTPGPFTAGIYLDADARMAVMINHDDSTNPRGAVRFDDLPQPLTFVLTSPKHTMDATLLRCAVPAAGVFVGERARFVKADWLNRAEGAAAAADSEEESDFEMEEDEEEDGDEEEEEEGEEEGEEEEGEEGGGAGGGDIVVAGGNAAGQT</sequence>
<evidence type="ECO:0000313" key="2">
    <source>
        <dbReference type="EMBL" id="KAG5189791.1"/>
    </source>
</evidence>
<dbReference type="EMBL" id="JAFCMP010000045">
    <property type="protein sequence ID" value="KAG5189791.1"/>
    <property type="molecule type" value="Genomic_DNA"/>
</dbReference>
<reference evidence="2" key="1">
    <citation type="submission" date="2021-02" db="EMBL/GenBank/DDBJ databases">
        <title>First Annotated Genome of the Yellow-green Alga Tribonema minus.</title>
        <authorList>
            <person name="Mahan K.M."/>
        </authorList>
    </citation>
    <scope>NUCLEOTIDE SEQUENCE</scope>
    <source>
        <strain evidence="2">UTEX B ZZ1240</strain>
    </source>
</reference>
<comment type="caution">
    <text evidence="2">The sequence shown here is derived from an EMBL/GenBank/DDBJ whole genome shotgun (WGS) entry which is preliminary data.</text>
</comment>
<protein>
    <submittedName>
        <fullName evidence="2">Uncharacterized protein</fullName>
    </submittedName>
</protein>
<evidence type="ECO:0000256" key="1">
    <source>
        <dbReference type="SAM" id="MobiDB-lite"/>
    </source>
</evidence>
<evidence type="ECO:0000313" key="3">
    <source>
        <dbReference type="Proteomes" id="UP000664859"/>
    </source>
</evidence>
<accession>A0A836CNF4</accession>
<dbReference type="AlphaFoldDB" id="A0A836CNF4"/>
<dbReference type="Proteomes" id="UP000664859">
    <property type="component" value="Unassembled WGS sequence"/>
</dbReference>
<gene>
    <name evidence="2" type="ORF">JKP88DRAFT_352987</name>
</gene>
<name>A0A836CNF4_9STRA</name>
<feature type="compositionally biased region" description="Acidic residues" evidence="1">
    <location>
        <begin position="209"/>
        <end position="245"/>
    </location>
</feature>
<keyword evidence="3" id="KW-1185">Reference proteome</keyword>
<organism evidence="2 3">
    <name type="scientific">Tribonema minus</name>
    <dbReference type="NCBI Taxonomy" id="303371"/>
    <lineage>
        <taxon>Eukaryota</taxon>
        <taxon>Sar</taxon>
        <taxon>Stramenopiles</taxon>
        <taxon>Ochrophyta</taxon>
        <taxon>PX clade</taxon>
        <taxon>Xanthophyceae</taxon>
        <taxon>Tribonematales</taxon>
        <taxon>Tribonemataceae</taxon>
        <taxon>Tribonema</taxon>
    </lineage>
</organism>
<feature type="region of interest" description="Disordered" evidence="1">
    <location>
        <begin position="204"/>
        <end position="265"/>
    </location>
</feature>